<feature type="region of interest" description="Disordered" evidence="2">
    <location>
        <begin position="68"/>
        <end position="87"/>
    </location>
</feature>
<dbReference type="InterPro" id="IPR026754">
    <property type="entry name" value="PPDPF"/>
</dbReference>
<evidence type="ECO:0000256" key="2">
    <source>
        <dbReference type="SAM" id="MobiDB-lite"/>
    </source>
</evidence>
<comment type="similarity">
    <text evidence="1">Belongs to the PPDPF family.</text>
</comment>
<protein>
    <submittedName>
        <fullName evidence="3">Uncharacterized protein</fullName>
    </submittedName>
</protein>
<dbReference type="Proteomes" id="UP000326458">
    <property type="component" value="Unassembled WGS sequence"/>
</dbReference>
<keyword evidence="4" id="KW-1185">Reference proteome</keyword>
<dbReference type="Pfam" id="PF15060">
    <property type="entry name" value="PPDFL"/>
    <property type="match status" value="1"/>
</dbReference>
<comment type="caution">
    <text evidence="3">The sequence shown here is derived from an EMBL/GenBank/DDBJ whole genome shotgun (WGS) entry which is preliminary data.</text>
</comment>
<name>A0A5N3V7C1_MUNMU</name>
<reference evidence="3 4" key="1">
    <citation type="submission" date="2019-06" db="EMBL/GenBank/DDBJ databases">
        <title>Discovery of a novel chromosome fission-fusion reversal in muntjac.</title>
        <authorList>
            <person name="Mudd A.B."/>
            <person name="Bredeson J.V."/>
            <person name="Baum R."/>
            <person name="Hockemeyer D."/>
            <person name="Rokhsar D.S."/>
        </authorList>
    </citation>
    <scope>NUCLEOTIDE SEQUENCE [LARGE SCALE GENOMIC DNA]</scope>
    <source>
        <strain evidence="3">UTSW_UCB_Mm</strain>
        <tissue evidence="3">Fibroblast cell line</tissue>
    </source>
</reference>
<sequence>MIAIPSGGSLMATHDYCLCSTSSNSSCGSAKYPGEATPHHSVLEFPGHSESAQASTGMIASDLAWEAMGKQQLSGQPGKTTAGPCPE</sequence>
<dbReference type="GO" id="GO:0030154">
    <property type="term" value="P:cell differentiation"/>
    <property type="evidence" value="ECO:0007669"/>
    <property type="project" value="InterPro"/>
</dbReference>
<gene>
    <name evidence="3" type="ORF">FD754_021137</name>
</gene>
<dbReference type="PRINTS" id="PR02071">
    <property type="entry name" value="PPDPFACTOR"/>
</dbReference>
<dbReference type="AlphaFoldDB" id="A0A5N3V7C1"/>
<dbReference type="PANTHER" id="PTHR14572">
    <property type="entry name" value="PANCREATIC PROGENITOR CELL DIFFERENTIATION AND PROLIFERATION FACTOR"/>
    <property type="match status" value="1"/>
</dbReference>
<evidence type="ECO:0000313" key="4">
    <source>
        <dbReference type="Proteomes" id="UP000326458"/>
    </source>
</evidence>
<evidence type="ECO:0000313" key="3">
    <source>
        <dbReference type="EMBL" id="KAB0344211.1"/>
    </source>
</evidence>
<accession>A0A5N3V7C1</accession>
<dbReference type="EMBL" id="VCEA01000003">
    <property type="protein sequence ID" value="KAB0344211.1"/>
    <property type="molecule type" value="Genomic_DNA"/>
</dbReference>
<organism evidence="3 4">
    <name type="scientific">Muntiacus muntjak</name>
    <name type="common">Barking deer</name>
    <name type="synonym">Indian muntjac</name>
    <dbReference type="NCBI Taxonomy" id="9888"/>
    <lineage>
        <taxon>Eukaryota</taxon>
        <taxon>Metazoa</taxon>
        <taxon>Chordata</taxon>
        <taxon>Craniata</taxon>
        <taxon>Vertebrata</taxon>
        <taxon>Euteleostomi</taxon>
        <taxon>Mammalia</taxon>
        <taxon>Eutheria</taxon>
        <taxon>Laurasiatheria</taxon>
        <taxon>Artiodactyla</taxon>
        <taxon>Ruminantia</taxon>
        <taxon>Pecora</taxon>
        <taxon>Cervidae</taxon>
        <taxon>Muntiacinae</taxon>
        <taxon>Muntiacus</taxon>
    </lineage>
</organism>
<proteinExistence type="inferred from homology"/>
<evidence type="ECO:0000256" key="1">
    <source>
        <dbReference type="ARBA" id="ARBA00006609"/>
    </source>
</evidence>